<keyword evidence="3" id="KW-1185">Reference proteome</keyword>
<dbReference type="EMBL" id="JACEEZ010021909">
    <property type="protein sequence ID" value="KAG0712974.1"/>
    <property type="molecule type" value="Genomic_DNA"/>
</dbReference>
<dbReference type="OrthoDB" id="6626714at2759"/>
<accession>A0A8J4XU06</accession>
<evidence type="ECO:0000256" key="1">
    <source>
        <dbReference type="SAM" id="MobiDB-lite"/>
    </source>
</evidence>
<dbReference type="Proteomes" id="UP000770661">
    <property type="component" value="Unassembled WGS sequence"/>
</dbReference>
<protein>
    <submittedName>
        <fullName evidence="2">Uncharacterized protein</fullName>
    </submittedName>
</protein>
<sequence length="134" mass="15019">MAKGNLRSEGLPLQRSIRAGRSRSLGHGGHFPSSWPSCTQKWNEAWSLNEHPQRPPVHARTSLEGSPNPGVRTVALKASAFTVWYVLEDLVALSFMDERISNEEKEAMVRTTLFRRERKKASSGLDGKRSPRGH</sequence>
<evidence type="ECO:0000313" key="3">
    <source>
        <dbReference type="Proteomes" id="UP000770661"/>
    </source>
</evidence>
<name>A0A8J4XU06_CHIOP</name>
<evidence type="ECO:0000313" key="2">
    <source>
        <dbReference type="EMBL" id="KAG0712974.1"/>
    </source>
</evidence>
<reference evidence="2" key="1">
    <citation type="submission" date="2020-07" db="EMBL/GenBank/DDBJ databases">
        <title>The High-quality genome of the commercially important snow crab, Chionoecetes opilio.</title>
        <authorList>
            <person name="Jeong J.-H."/>
            <person name="Ryu S."/>
        </authorList>
    </citation>
    <scope>NUCLEOTIDE SEQUENCE</scope>
    <source>
        <strain evidence="2">MADBK_172401_WGS</strain>
        <tissue evidence="2">Digestive gland</tissue>
    </source>
</reference>
<comment type="caution">
    <text evidence="2">The sequence shown here is derived from an EMBL/GenBank/DDBJ whole genome shotgun (WGS) entry which is preliminary data.</text>
</comment>
<gene>
    <name evidence="2" type="ORF">GWK47_017255</name>
</gene>
<feature type="region of interest" description="Disordered" evidence="1">
    <location>
        <begin position="114"/>
        <end position="134"/>
    </location>
</feature>
<proteinExistence type="predicted"/>
<feature type="region of interest" description="Disordered" evidence="1">
    <location>
        <begin position="46"/>
        <end position="71"/>
    </location>
</feature>
<organism evidence="2 3">
    <name type="scientific">Chionoecetes opilio</name>
    <name type="common">Atlantic snow crab</name>
    <name type="synonym">Cancer opilio</name>
    <dbReference type="NCBI Taxonomy" id="41210"/>
    <lineage>
        <taxon>Eukaryota</taxon>
        <taxon>Metazoa</taxon>
        <taxon>Ecdysozoa</taxon>
        <taxon>Arthropoda</taxon>
        <taxon>Crustacea</taxon>
        <taxon>Multicrustacea</taxon>
        <taxon>Malacostraca</taxon>
        <taxon>Eumalacostraca</taxon>
        <taxon>Eucarida</taxon>
        <taxon>Decapoda</taxon>
        <taxon>Pleocyemata</taxon>
        <taxon>Brachyura</taxon>
        <taxon>Eubrachyura</taxon>
        <taxon>Majoidea</taxon>
        <taxon>Majidae</taxon>
        <taxon>Chionoecetes</taxon>
    </lineage>
</organism>
<dbReference type="AlphaFoldDB" id="A0A8J4XU06"/>